<keyword evidence="3" id="KW-0812">Transmembrane</keyword>
<feature type="domain" description="Ionotropic glutamate receptor L-glutamate and glycine-binding" evidence="12">
    <location>
        <begin position="1"/>
        <end position="62"/>
    </location>
</feature>
<dbReference type="STRING" id="102285.A0A0R3TYN2"/>
<dbReference type="Proteomes" id="UP000278807">
    <property type="component" value="Unassembled WGS sequence"/>
</dbReference>
<protein>
    <submittedName>
        <fullName evidence="15">Lig_chan-Glu_bd domain-containing protein</fullName>
    </submittedName>
</protein>
<dbReference type="Gene3D" id="3.40.190.10">
    <property type="entry name" value="Periplasmic binding protein-like II"/>
    <property type="match status" value="1"/>
</dbReference>
<evidence type="ECO:0000256" key="9">
    <source>
        <dbReference type="ARBA" id="ARBA00023180"/>
    </source>
</evidence>
<evidence type="ECO:0000256" key="2">
    <source>
        <dbReference type="ARBA" id="ARBA00022448"/>
    </source>
</evidence>
<evidence type="ECO:0000256" key="10">
    <source>
        <dbReference type="ARBA" id="ARBA00023286"/>
    </source>
</evidence>
<evidence type="ECO:0000256" key="1">
    <source>
        <dbReference type="ARBA" id="ARBA00004141"/>
    </source>
</evidence>
<keyword evidence="7" id="KW-0472">Membrane</keyword>
<dbReference type="GO" id="GO:0015276">
    <property type="term" value="F:ligand-gated monoatomic ion channel activity"/>
    <property type="evidence" value="ECO:0007669"/>
    <property type="project" value="InterPro"/>
</dbReference>
<dbReference type="InterPro" id="IPR019594">
    <property type="entry name" value="Glu/Gly-bd"/>
</dbReference>
<proteinExistence type="predicted"/>
<name>A0A0R3TYN2_RODNA</name>
<evidence type="ECO:0000256" key="7">
    <source>
        <dbReference type="ARBA" id="ARBA00023136"/>
    </source>
</evidence>
<dbReference type="SMART" id="SM00918">
    <property type="entry name" value="Lig_chan-Glu_bd"/>
    <property type="match status" value="1"/>
</dbReference>
<dbReference type="Pfam" id="PF10613">
    <property type="entry name" value="Lig_chan-Glu_bd"/>
    <property type="match status" value="1"/>
</dbReference>
<gene>
    <name evidence="13" type="ORF">HNAJ_LOCUS12955</name>
</gene>
<dbReference type="WBParaSite" id="HNAJ_0001298101-mRNA-1">
    <property type="protein sequence ID" value="HNAJ_0001298101-mRNA-1"/>
    <property type="gene ID" value="HNAJ_0001298101"/>
</dbReference>
<evidence type="ECO:0000259" key="12">
    <source>
        <dbReference type="SMART" id="SM00918"/>
    </source>
</evidence>
<keyword evidence="8" id="KW-0675">Receptor</keyword>
<keyword evidence="2" id="KW-0813">Transport</keyword>
<comment type="subcellular location">
    <subcellularLocation>
        <location evidence="1">Membrane</location>
        <topology evidence="1">Multi-pass membrane protein</topology>
    </subcellularLocation>
</comment>
<keyword evidence="4" id="KW-1133">Transmembrane helix</keyword>
<dbReference type="GO" id="GO:0043226">
    <property type="term" value="C:organelle"/>
    <property type="evidence" value="ECO:0007669"/>
    <property type="project" value="UniProtKB-ARBA"/>
</dbReference>
<dbReference type="FunFam" id="3.40.190.10:FF:000078">
    <property type="entry name" value="glutamate receptor ionotropic, NMDA 3B"/>
    <property type="match status" value="1"/>
</dbReference>
<accession>A0A0R3TYN2</accession>
<keyword evidence="14" id="KW-1185">Reference proteome</keyword>
<evidence type="ECO:0000256" key="3">
    <source>
        <dbReference type="ARBA" id="ARBA00022692"/>
    </source>
</evidence>
<evidence type="ECO:0000313" key="15">
    <source>
        <dbReference type="WBParaSite" id="HNAJ_0001298101-mRNA-1"/>
    </source>
</evidence>
<keyword evidence="5" id="KW-0175">Coiled coil</keyword>
<evidence type="ECO:0000256" key="6">
    <source>
        <dbReference type="ARBA" id="ARBA00023065"/>
    </source>
</evidence>
<evidence type="ECO:0000256" key="4">
    <source>
        <dbReference type="ARBA" id="ARBA00022989"/>
    </source>
</evidence>
<evidence type="ECO:0000256" key="5">
    <source>
        <dbReference type="ARBA" id="ARBA00023054"/>
    </source>
</evidence>
<evidence type="ECO:0000313" key="14">
    <source>
        <dbReference type="Proteomes" id="UP000278807"/>
    </source>
</evidence>
<organism evidence="15">
    <name type="scientific">Rodentolepis nana</name>
    <name type="common">Dwarf tapeworm</name>
    <name type="synonym">Hymenolepis nana</name>
    <dbReference type="NCBI Taxonomy" id="102285"/>
    <lineage>
        <taxon>Eukaryota</taxon>
        <taxon>Metazoa</taxon>
        <taxon>Spiralia</taxon>
        <taxon>Lophotrochozoa</taxon>
        <taxon>Platyhelminthes</taxon>
        <taxon>Cestoda</taxon>
        <taxon>Eucestoda</taxon>
        <taxon>Cyclophyllidea</taxon>
        <taxon>Hymenolepididae</taxon>
        <taxon>Rodentolepis</taxon>
    </lineage>
</organism>
<evidence type="ECO:0000313" key="13">
    <source>
        <dbReference type="EMBL" id="VDO14545.1"/>
    </source>
</evidence>
<keyword evidence="6" id="KW-0406">Ion transport</keyword>
<dbReference type="AlphaFoldDB" id="A0A0R3TYN2"/>
<dbReference type="GO" id="GO:0005886">
    <property type="term" value="C:plasma membrane"/>
    <property type="evidence" value="ECO:0007669"/>
    <property type="project" value="UniProtKB-ARBA"/>
</dbReference>
<evidence type="ECO:0000256" key="8">
    <source>
        <dbReference type="ARBA" id="ARBA00023170"/>
    </source>
</evidence>
<keyword evidence="10" id="KW-1071">Ligand-gated ion channel</keyword>
<evidence type="ECO:0000256" key="11">
    <source>
        <dbReference type="ARBA" id="ARBA00023303"/>
    </source>
</evidence>
<keyword evidence="11" id="KW-0407">Ion channel</keyword>
<sequence>MMEKKDAYGNEIKGEYEGFCVDLVEKLSQMIKFKYKMKAVSDGQFGIIVNGSWNGMIGELLRRVTYRESYPINSPNYVALSN</sequence>
<dbReference type="SUPFAM" id="SSF53850">
    <property type="entry name" value="Periplasmic binding protein-like II"/>
    <property type="match status" value="1"/>
</dbReference>
<reference evidence="13 14" key="2">
    <citation type="submission" date="2018-11" db="EMBL/GenBank/DDBJ databases">
        <authorList>
            <consortium name="Pathogen Informatics"/>
        </authorList>
    </citation>
    <scope>NUCLEOTIDE SEQUENCE [LARGE SCALE GENOMIC DNA]</scope>
</reference>
<dbReference type="EMBL" id="UZAE01014821">
    <property type="protein sequence ID" value="VDO14545.1"/>
    <property type="molecule type" value="Genomic_DNA"/>
</dbReference>
<dbReference type="OrthoDB" id="6274770at2759"/>
<keyword evidence="9" id="KW-0325">Glycoprotein</keyword>
<reference evidence="15" key="1">
    <citation type="submission" date="2017-02" db="UniProtKB">
        <authorList>
            <consortium name="WormBaseParasite"/>
        </authorList>
    </citation>
    <scope>IDENTIFICATION</scope>
</reference>